<dbReference type="SUPFAM" id="SSF52402">
    <property type="entry name" value="Adenine nucleotide alpha hydrolases-like"/>
    <property type="match status" value="1"/>
</dbReference>
<accession>A0ABT7K1M8</accession>
<proteinExistence type="inferred from homology"/>
<dbReference type="PANTHER" id="PTHR46268:SF6">
    <property type="entry name" value="UNIVERSAL STRESS PROTEIN UP12"/>
    <property type="match status" value="1"/>
</dbReference>
<dbReference type="Pfam" id="PF00582">
    <property type="entry name" value="Usp"/>
    <property type="match status" value="1"/>
</dbReference>
<feature type="domain" description="UspA" evidence="2">
    <location>
        <begin position="1"/>
        <end position="170"/>
    </location>
</feature>
<protein>
    <submittedName>
        <fullName evidence="3">Universal stress protein</fullName>
    </submittedName>
</protein>
<sequence>MYKKILIATDGSDHAHKAAEIGAVLAAAYEAEVHLVHVLLSGEVDDNLRRMVETEHLDDLYSKASAGLVPGLPVTFSSRDSAGNFRILQALGTEILNRASTDVKTRGVKQVSTHLMEGDAAEQIARVIEEVHPDLVVCGARGLSSLSQLVLGSVSTKVAQLSTVTCVTVR</sequence>
<dbReference type="InterPro" id="IPR006016">
    <property type="entry name" value="UspA"/>
</dbReference>
<dbReference type="EMBL" id="JARFYM010000030">
    <property type="protein sequence ID" value="MDL2402510.1"/>
    <property type="molecule type" value="Genomic_DNA"/>
</dbReference>
<evidence type="ECO:0000259" key="2">
    <source>
        <dbReference type="Pfam" id="PF00582"/>
    </source>
</evidence>
<dbReference type="InterPro" id="IPR014729">
    <property type="entry name" value="Rossmann-like_a/b/a_fold"/>
</dbReference>
<dbReference type="PRINTS" id="PR01438">
    <property type="entry name" value="UNVRSLSTRESS"/>
</dbReference>
<organism evidence="3 4">
    <name type="scientific">Rhizobium mayense</name>
    <dbReference type="NCBI Taxonomy" id="1312184"/>
    <lineage>
        <taxon>Bacteria</taxon>
        <taxon>Pseudomonadati</taxon>
        <taxon>Pseudomonadota</taxon>
        <taxon>Alphaproteobacteria</taxon>
        <taxon>Hyphomicrobiales</taxon>
        <taxon>Rhizobiaceae</taxon>
        <taxon>Rhizobium/Agrobacterium group</taxon>
        <taxon>Rhizobium</taxon>
    </lineage>
</organism>
<evidence type="ECO:0000313" key="4">
    <source>
        <dbReference type="Proteomes" id="UP001172645"/>
    </source>
</evidence>
<evidence type="ECO:0000313" key="3">
    <source>
        <dbReference type="EMBL" id="MDL2402510.1"/>
    </source>
</evidence>
<gene>
    <name evidence="3" type="ORF">PY649_26800</name>
</gene>
<reference evidence="3" key="1">
    <citation type="submission" date="2023-06" db="EMBL/GenBank/DDBJ databases">
        <title>Phylogenetic Diversity of Rhizobium strains.</title>
        <authorList>
            <person name="Moura F.T."/>
            <person name="Helene L.C.F."/>
            <person name="Hungria M."/>
        </authorList>
    </citation>
    <scope>NUCLEOTIDE SEQUENCE</scope>
    <source>
        <strain evidence="3">CCGE526</strain>
    </source>
</reference>
<dbReference type="Proteomes" id="UP001172645">
    <property type="component" value="Unassembled WGS sequence"/>
</dbReference>
<name>A0ABT7K1M8_9HYPH</name>
<keyword evidence="4" id="KW-1185">Reference proteome</keyword>
<dbReference type="CDD" id="cd00293">
    <property type="entry name" value="USP-like"/>
    <property type="match status" value="1"/>
</dbReference>
<comment type="similarity">
    <text evidence="1">Belongs to the universal stress protein A family.</text>
</comment>
<comment type="caution">
    <text evidence="3">The sequence shown here is derived from an EMBL/GenBank/DDBJ whole genome shotgun (WGS) entry which is preliminary data.</text>
</comment>
<dbReference type="InterPro" id="IPR006015">
    <property type="entry name" value="Universal_stress_UspA"/>
</dbReference>
<dbReference type="RefSeq" id="WP_285871903.1">
    <property type="nucleotide sequence ID" value="NZ_JARFYM010000030.1"/>
</dbReference>
<dbReference type="Gene3D" id="3.40.50.620">
    <property type="entry name" value="HUPs"/>
    <property type="match status" value="1"/>
</dbReference>
<dbReference type="PANTHER" id="PTHR46268">
    <property type="entry name" value="STRESS RESPONSE PROTEIN NHAX"/>
    <property type="match status" value="1"/>
</dbReference>
<evidence type="ECO:0000256" key="1">
    <source>
        <dbReference type="ARBA" id="ARBA00008791"/>
    </source>
</evidence>